<sequence>MGEFVPTATETMTCPPPTCTVVSGRAATEGFTYQAKPAAGDPYPYMQGFGNRFASEAIPGALPECGRNVPQKCPFDLYSEQLNGTSFISSRQTLQNVWMYRIRPSVAHRPLAPMPANDDVQACFSPLNPSVSFNPLSHTWGPLDVPAADTTPVTFVSGLKTMGGHGDPTAKEGIAVHMYAANTSMGNEAFCNNDGDFLIIPHEGRLDIQTELGRMAVQPGEIAVVQAGIRWRVALPDGGVARGYVQEIFGTHYELPELGPLGSNGMALPKDFKTPVASFNVDDAAWALVVKLAGKFYRYEQAWTPFDVVAWHGNYAPYKYELANFVSFNTTLKEQVDPTVHTVLMARSKIPGVSLTEFAAFQPKWQTSTNTFRPPYYHRNMATELGGLIRGTYGGSSRQQVAGGLTFENSYMPHGETYEAWRKATTEPLDNVLVGTDSLGFMLHISSHLALTTFATERHGCIRPQRPAMWDNMQAHFYEHIPAINKMLLDKGLPGVVVTGSVTGLKNGV</sequence>
<organism evidence="7 8">
    <name type="scientific">Sporothrix curviconia</name>
    <dbReference type="NCBI Taxonomy" id="1260050"/>
    <lineage>
        <taxon>Eukaryota</taxon>
        <taxon>Fungi</taxon>
        <taxon>Dikarya</taxon>
        <taxon>Ascomycota</taxon>
        <taxon>Pezizomycotina</taxon>
        <taxon>Sordariomycetes</taxon>
        <taxon>Sordariomycetidae</taxon>
        <taxon>Ophiostomatales</taxon>
        <taxon>Ophiostomataceae</taxon>
        <taxon>Sporothrix</taxon>
    </lineage>
</organism>
<evidence type="ECO:0000259" key="5">
    <source>
        <dbReference type="Pfam" id="PF04209"/>
    </source>
</evidence>
<evidence type="ECO:0000313" key="7">
    <source>
        <dbReference type="EMBL" id="CAK7216721.1"/>
    </source>
</evidence>
<keyword evidence="8" id="KW-1185">Reference proteome</keyword>
<dbReference type="PANTHER" id="PTHR11056:SF4">
    <property type="entry name" value="HOMOGENTISATE 1,2-DIOXYGENASE"/>
    <property type="match status" value="1"/>
</dbReference>
<dbReference type="InterPro" id="IPR011051">
    <property type="entry name" value="RmlC_Cupin_sf"/>
</dbReference>
<feature type="domain" description="Homogentisate 1,2-dioxygenase N-terminal" evidence="6">
    <location>
        <begin position="45"/>
        <end position="322"/>
    </location>
</feature>
<dbReference type="SUPFAM" id="SSF51182">
    <property type="entry name" value="RmlC-like cupins"/>
    <property type="match status" value="1"/>
</dbReference>
<evidence type="ECO:0000256" key="3">
    <source>
        <dbReference type="ARBA" id="ARBA00007757"/>
    </source>
</evidence>
<reference evidence="7 8" key="1">
    <citation type="submission" date="2024-01" db="EMBL/GenBank/DDBJ databases">
        <authorList>
            <person name="Allen C."/>
            <person name="Tagirdzhanova G."/>
        </authorList>
    </citation>
    <scope>NUCLEOTIDE SEQUENCE [LARGE SCALE GENOMIC DNA]</scope>
</reference>
<feature type="domain" description="Homogentisate 1,2-dioxygenase C-terminal" evidence="5">
    <location>
        <begin position="324"/>
        <end position="477"/>
    </location>
</feature>
<evidence type="ECO:0000256" key="1">
    <source>
        <dbReference type="ARBA" id="ARBA00001962"/>
    </source>
</evidence>
<gene>
    <name evidence="7" type="ORF">SCUCBS95973_002902</name>
</gene>
<comment type="cofactor">
    <cofactor evidence="1">
        <name>Fe cation</name>
        <dbReference type="ChEBI" id="CHEBI:24875"/>
    </cofactor>
</comment>
<comment type="pathway">
    <text evidence="2">Amino-acid degradation; L-phenylalanine degradation; acetoacetate and fumarate from L-phenylalanine: step 4/6.</text>
</comment>
<proteinExistence type="inferred from homology"/>
<evidence type="ECO:0000256" key="4">
    <source>
        <dbReference type="ARBA" id="ARBA00013127"/>
    </source>
</evidence>
<dbReference type="Pfam" id="PF04209">
    <property type="entry name" value="HgmA_C"/>
    <property type="match status" value="1"/>
</dbReference>
<protein>
    <recommendedName>
        <fullName evidence="4">homogentisate 1,2-dioxygenase</fullName>
        <ecNumber evidence="4">1.13.11.5</ecNumber>
    </recommendedName>
</protein>
<dbReference type="CDD" id="cd07000">
    <property type="entry name" value="cupin_HGO_N"/>
    <property type="match status" value="1"/>
</dbReference>
<dbReference type="EMBL" id="CAWUHB010000012">
    <property type="protein sequence ID" value="CAK7216721.1"/>
    <property type="molecule type" value="Genomic_DNA"/>
</dbReference>
<dbReference type="InterPro" id="IPR046452">
    <property type="entry name" value="HgmA_N"/>
</dbReference>
<evidence type="ECO:0000259" key="6">
    <source>
        <dbReference type="Pfam" id="PF20510"/>
    </source>
</evidence>
<accession>A0ABP0BB13</accession>
<dbReference type="EC" id="1.13.11.5" evidence="4"/>
<dbReference type="InterPro" id="IPR014710">
    <property type="entry name" value="RmlC-like_jellyroll"/>
</dbReference>
<evidence type="ECO:0000256" key="2">
    <source>
        <dbReference type="ARBA" id="ARBA00004704"/>
    </source>
</evidence>
<dbReference type="Proteomes" id="UP001642405">
    <property type="component" value="Unassembled WGS sequence"/>
</dbReference>
<comment type="similarity">
    <text evidence="3">Belongs to the homogentisate dioxygenase family.</text>
</comment>
<evidence type="ECO:0000313" key="8">
    <source>
        <dbReference type="Proteomes" id="UP001642405"/>
    </source>
</evidence>
<dbReference type="PANTHER" id="PTHR11056">
    <property type="entry name" value="HOMOGENTISATE 1,2-DIOXYGENASE"/>
    <property type="match status" value="1"/>
</dbReference>
<dbReference type="InterPro" id="IPR005708">
    <property type="entry name" value="Homogentis_dOase"/>
</dbReference>
<comment type="caution">
    <text evidence="7">The sequence shown here is derived from an EMBL/GenBank/DDBJ whole genome shotgun (WGS) entry which is preliminary data.</text>
</comment>
<dbReference type="Gene3D" id="2.60.120.10">
    <property type="entry name" value="Jelly Rolls"/>
    <property type="match status" value="1"/>
</dbReference>
<name>A0ABP0BB13_9PEZI</name>
<dbReference type="InterPro" id="IPR046451">
    <property type="entry name" value="HgmA_C"/>
</dbReference>
<dbReference type="Pfam" id="PF20510">
    <property type="entry name" value="HgmA_N"/>
    <property type="match status" value="1"/>
</dbReference>